<evidence type="ECO:0000313" key="2">
    <source>
        <dbReference type="Proteomes" id="UP000265520"/>
    </source>
</evidence>
<dbReference type="AlphaFoldDB" id="A0A392T610"/>
<comment type="caution">
    <text evidence="1">The sequence shown here is derived from an EMBL/GenBank/DDBJ whole genome shotgun (WGS) entry which is preliminary data.</text>
</comment>
<sequence>REGGIVFGIVDMEAHRVVDMVVGMEVGTVIGIMMGNVREVYRAMVSGVGE</sequence>
<proteinExistence type="predicted"/>
<protein>
    <submittedName>
        <fullName evidence="1">Uncharacterized protein</fullName>
    </submittedName>
</protein>
<accession>A0A392T610</accession>
<organism evidence="1 2">
    <name type="scientific">Trifolium medium</name>
    <dbReference type="NCBI Taxonomy" id="97028"/>
    <lineage>
        <taxon>Eukaryota</taxon>
        <taxon>Viridiplantae</taxon>
        <taxon>Streptophyta</taxon>
        <taxon>Embryophyta</taxon>
        <taxon>Tracheophyta</taxon>
        <taxon>Spermatophyta</taxon>
        <taxon>Magnoliopsida</taxon>
        <taxon>eudicotyledons</taxon>
        <taxon>Gunneridae</taxon>
        <taxon>Pentapetalae</taxon>
        <taxon>rosids</taxon>
        <taxon>fabids</taxon>
        <taxon>Fabales</taxon>
        <taxon>Fabaceae</taxon>
        <taxon>Papilionoideae</taxon>
        <taxon>50 kb inversion clade</taxon>
        <taxon>NPAAA clade</taxon>
        <taxon>Hologalegina</taxon>
        <taxon>IRL clade</taxon>
        <taxon>Trifolieae</taxon>
        <taxon>Trifolium</taxon>
    </lineage>
</organism>
<feature type="non-terminal residue" evidence="1">
    <location>
        <position position="1"/>
    </location>
</feature>
<name>A0A392T610_9FABA</name>
<dbReference type="EMBL" id="LXQA010508958">
    <property type="protein sequence ID" value="MCI56222.1"/>
    <property type="molecule type" value="Genomic_DNA"/>
</dbReference>
<reference evidence="1 2" key="1">
    <citation type="journal article" date="2018" name="Front. Plant Sci.">
        <title>Red Clover (Trifolium pratense) and Zigzag Clover (T. medium) - A Picture of Genomic Similarities and Differences.</title>
        <authorList>
            <person name="Dluhosova J."/>
            <person name="Istvanek J."/>
            <person name="Nedelnik J."/>
            <person name="Repkova J."/>
        </authorList>
    </citation>
    <scope>NUCLEOTIDE SEQUENCE [LARGE SCALE GENOMIC DNA]</scope>
    <source>
        <strain evidence="2">cv. 10/8</strain>
        <tissue evidence="1">Leaf</tissue>
    </source>
</reference>
<keyword evidence="2" id="KW-1185">Reference proteome</keyword>
<evidence type="ECO:0000313" key="1">
    <source>
        <dbReference type="EMBL" id="MCI56222.1"/>
    </source>
</evidence>
<dbReference type="Proteomes" id="UP000265520">
    <property type="component" value="Unassembled WGS sequence"/>
</dbReference>